<sequence length="69" mass="7718">MHSIKINLDVVLNKRGMTLNELSEKTGVSIANLSNLKNNRVVSVRFSTLGRICKALECQPADILKYEDD</sequence>
<dbReference type="PANTHER" id="PTHR37301:SF1">
    <property type="entry name" value="DNA-BINDING PROTEIN"/>
    <property type="match status" value="1"/>
</dbReference>
<dbReference type="Pfam" id="PF13443">
    <property type="entry name" value="HTH_26"/>
    <property type="match status" value="1"/>
</dbReference>
<dbReference type="eggNOG" id="COG3655">
    <property type="taxonomic scope" value="Bacteria"/>
</dbReference>
<dbReference type="CDD" id="cd00093">
    <property type="entry name" value="HTH_XRE"/>
    <property type="match status" value="1"/>
</dbReference>
<feature type="domain" description="HTH cro/C1-type" evidence="1">
    <location>
        <begin position="13"/>
        <end position="63"/>
    </location>
</feature>
<dbReference type="SUPFAM" id="SSF47413">
    <property type="entry name" value="lambda repressor-like DNA-binding domains"/>
    <property type="match status" value="1"/>
</dbReference>
<gene>
    <name evidence="2" type="ordered locus">Bacsa_3725</name>
</gene>
<organism evidence="2 3">
    <name type="scientific">Phocaeicola salanitronis (strain DSM 18170 / JCM 13657 / CCUG 60908 / BL78)</name>
    <name type="common">Bacteroides salanitronis</name>
    <dbReference type="NCBI Taxonomy" id="667015"/>
    <lineage>
        <taxon>Bacteria</taxon>
        <taxon>Pseudomonadati</taxon>
        <taxon>Bacteroidota</taxon>
        <taxon>Bacteroidia</taxon>
        <taxon>Bacteroidales</taxon>
        <taxon>Bacteroidaceae</taxon>
        <taxon>Phocaeicola</taxon>
    </lineage>
</organism>
<dbReference type="PANTHER" id="PTHR37301">
    <property type="entry name" value="DNA-BINDING PROTEIN-RELATED"/>
    <property type="match status" value="1"/>
</dbReference>
<dbReference type="EMBL" id="CP002532">
    <property type="protein sequence ID" value="ADY38245.1"/>
    <property type="molecule type" value="Genomic_DNA"/>
</dbReference>
<name>F0R9C4_PHOSB</name>
<keyword evidence="3" id="KW-1185">Reference proteome</keyword>
<reference evidence="2 3" key="2">
    <citation type="submission" date="2011-02" db="EMBL/GenBank/DDBJ databases">
        <title>The complete sequence of plasmid2 of Bacteroides salanitronis DSM 18170.</title>
        <authorList>
            <consortium name="US DOE Joint Genome Institute (JGI-PGF)"/>
            <person name="Lucas S."/>
            <person name="Copeland A."/>
            <person name="Lapidus A."/>
            <person name="Goodwin L."/>
            <person name="Pitluck S."/>
            <person name="Kyrpides N."/>
            <person name="Mavromatis K."/>
            <person name="Ivanova N."/>
            <person name="Mikhailova N."/>
            <person name="Teshima H."/>
            <person name="Misra M."/>
            <person name="Detter J.C."/>
            <person name="Han C."/>
            <person name="Larimer F."/>
            <person name="Land M."/>
            <person name="Hauser L."/>
            <person name="Markowitz V."/>
            <person name="Cheng J.-F."/>
            <person name="Hugenholtz P."/>
            <person name="Woyke T."/>
            <person name="Wu D."/>
            <person name="Gronow S."/>
            <person name="Wellnitz S."/>
            <person name="Brambilla E."/>
            <person name="Klenk H.-P."/>
            <person name="Eisen J.A."/>
        </authorList>
    </citation>
    <scope>NUCLEOTIDE SEQUENCE [LARGE SCALE GENOMIC DNA]</scope>
    <source>
        <strain evidence="2 3">DSM 18170</strain>
        <plasmid evidence="2 3">pBACSA02</plasmid>
    </source>
</reference>
<protein>
    <submittedName>
        <fullName evidence="2">Transcriptional regulator, XRE family</fullName>
    </submittedName>
</protein>
<dbReference type="HOGENOM" id="CLU_066192_31_8_10"/>
<evidence type="ECO:0000313" key="2">
    <source>
        <dbReference type="EMBL" id="ADY38245.1"/>
    </source>
</evidence>
<evidence type="ECO:0000259" key="1">
    <source>
        <dbReference type="PROSITE" id="PS50943"/>
    </source>
</evidence>
<dbReference type="AlphaFoldDB" id="F0R9C4"/>
<dbReference type="InterPro" id="IPR010982">
    <property type="entry name" value="Lambda_DNA-bd_dom_sf"/>
</dbReference>
<dbReference type="Proteomes" id="UP000007486">
    <property type="component" value="Plasmid pBACSA02"/>
</dbReference>
<dbReference type="PROSITE" id="PS50943">
    <property type="entry name" value="HTH_CROC1"/>
    <property type="match status" value="1"/>
</dbReference>
<proteinExistence type="predicted"/>
<dbReference type="OrthoDB" id="9805309at2"/>
<evidence type="ECO:0000313" key="3">
    <source>
        <dbReference type="Proteomes" id="UP000007486"/>
    </source>
</evidence>
<geneLocation type="plasmid" evidence="2 3">
    <name>pBACSA02</name>
</geneLocation>
<dbReference type="GO" id="GO:0003677">
    <property type="term" value="F:DNA binding"/>
    <property type="evidence" value="ECO:0007669"/>
    <property type="project" value="InterPro"/>
</dbReference>
<dbReference type="InterPro" id="IPR001387">
    <property type="entry name" value="Cro/C1-type_HTH"/>
</dbReference>
<accession>F0R9C4</accession>
<dbReference type="KEGG" id="bsa:Bacsa_3725"/>
<dbReference type="Gene3D" id="1.10.260.40">
    <property type="entry name" value="lambda repressor-like DNA-binding domains"/>
    <property type="match status" value="1"/>
</dbReference>
<reference evidence="3" key="1">
    <citation type="journal article" date="2011" name="Stand. Genomic Sci.">
        <title>Complete genome sequence of Bacteroides salanitronis type strain (BL78).</title>
        <authorList>
            <person name="Gronow S."/>
            <person name="Held B."/>
            <person name="Lucas S."/>
            <person name="Lapidus A."/>
            <person name="Del Rio T.G."/>
            <person name="Nolan M."/>
            <person name="Tice H."/>
            <person name="Deshpande S."/>
            <person name="Cheng J.F."/>
            <person name="Pitluck S."/>
            <person name="Liolios K."/>
            <person name="Pagani I."/>
            <person name="Ivanova N."/>
            <person name="Mavromatis K."/>
            <person name="Pati A."/>
            <person name="Tapia R."/>
            <person name="Han C."/>
            <person name="Goodwin L."/>
            <person name="Chen A."/>
            <person name="Palaniappan K."/>
            <person name="Land M."/>
            <person name="Hauser L."/>
            <person name="Chang Y.J."/>
            <person name="Jeffries C.D."/>
            <person name="Brambilla E.M."/>
            <person name="Rohde M."/>
            <person name="Goker M."/>
            <person name="Detter J.C."/>
            <person name="Woyke T."/>
            <person name="Bristow J."/>
            <person name="Markowitz V."/>
            <person name="Hugenholtz P."/>
            <person name="Kyrpides N.C."/>
            <person name="Klenk H.P."/>
            <person name="Eisen J.A."/>
        </authorList>
    </citation>
    <scope>NUCLEOTIDE SEQUENCE [LARGE SCALE GENOMIC DNA]</scope>
    <source>
        <strain evidence="3">DSM 18170</strain>
    </source>
</reference>
<dbReference type="SMART" id="SM00530">
    <property type="entry name" value="HTH_XRE"/>
    <property type="match status" value="1"/>
</dbReference>
<keyword evidence="2" id="KW-0614">Plasmid</keyword>
<dbReference type="RefSeq" id="WP_013622882.1">
    <property type="nucleotide sequence ID" value="NC_015168.1"/>
</dbReference>